<sequence length="376" mass="42623">MTLNPIKIYLQPLQLLCKFPRSFKILRERPGRMRYSTQSQPKLQSRPHIPVMAKEVVEHLKPSSGNTFIDMTFGAGGHTSRILSAAPNIRVFALDRDPVAHQLAQEMAQQYPGQVIPLLGRFSELPMLLANQQVQPNSIDGILFDFGCSSMQFDVAERGFSLSKDGPLDMRMDGNRFPEDPTAADVLERASEVELARIIKVYGEEKAAKRIARAIVDARYSFKKLETTWELARLVESVLGGELRTDQLGRFAHGATKTFQALRIFVNNEMNEINYAMIVAEKYLKINGRLIAISFHSLEDTIVKRHLVGNVTDDVANTSPLRYYNHGKVFEHAEVDKITQVPWKMLHKHVIVPSDEEIEENPRSRSAKFRAIIKIT</sequence>
<dbReference type="GO" id="GO:0070475">
    <property type="term" value="P:rRNA base methylation"/>
    <property type="evidence" value="ECO:0007669"/>
    <property type="project" value="TreeGrafter"/>
</dbReference>
<evidence type="ECO:0000256" key="2">
    <source>
        <dbReference type="ARBA" id="ARBA00022603"/>
    </source>
</evidence>
<comment type="similarity">
    <text evidence="1">Belongs to the methyltransferase superfamily. RsmH family.</text>
</comment>
<dbReference type="InterPro" id="IPR023397">
    <property type="entry name" value="SAM-dep_MeTrfase_MraW_recog"/>
</dbReference>
<dbReference type="RefSeq" id="XP_011307454.1">
    <property type="nucleotide sequence ID" value="XM_011309152.1"/>
</dbReference>
<dbReference type="InterPro" id="IPR029063">
    <property type="entry name" value="SAM-dependent_MTases_sf"/>
</dbReference>
<dbReference type="CDD" id="cd02440">
    <property type="entry name" value="AdoMet_MTases"/>
    <property type="match status" value="1"/>
</dbReference>
<keyword evidence="5" id="KW-1185">Reference proteome</keyword>
<accession>A0A9R1U3U4</accession>
<evidence type="ECO:0000256" key="3">
    <source>
        <dbReference type="ARBA" id="ARBA00022679"/>
    </source>
</evidence>
<proteinExistence type="inferred from homology"/>
<dbReference type="AlphaFoldDB" id="A0A9R1U3U4"/>
<dbReference type="PANTHER" id="PTHR11265:SF0">
    <property type="entry name" value="12S RRNA N4-METHYLCYTIDINE METHYLTRANSFERASE"/>
    <property type="match status" value="1"/>
</dbReference>
<protein>
    <submittedName>
        <fullName evidence="6">Probable methyltransferase-like protein 15 homolog</fullName>
    </submittedName>
</protein>
<dbReference type="GeneID" id="105269133"/>
<dbReference type="NCBIfam" id="TIGR00006">
    <property type="entry name" value="16S rRNA (cytosine(1402)-N(4))-methyltransferase RsmH"/>
    <property type="match status" value="1"/>
</dbReference>
<keyword evidence="3" id="KW-0808">Transferase</keyword>
<dbReference type="KEGG" id="fas:105269133"/>
<name>A0A9R1U3U4_9HYME</name>
<dbReference type="HAMAP" id="MF_01007">
    <property type="entry name" value="16SrRNA_methyltr_H"/>
    <property type="match status" value="1"/>
</dbReference>
<dbReference type="Pfam" id="PF01795">
    <property type="entry name" value="Methyltransf_5"/>
    <property type="match status" value="1"/>
</dbReference>
<dbReference type="Gene3D" id="3.40.50.150">
    <property type="entry name" value="Vaccinia Virus protein VP39"/>
    <property type="match status" value="1"/>
</dbReference>
<dbReference type="GO" id="GO:0071424">
    <property type="term" value="F:rRNA (cytosine-N4-)-methyltransferase activity"/>
    <property type="evidence" value="ECO:0007669"/>
    <property type="project" value="TreeGrafter"/>
</dbReference>
<evidence type="ECO:0000256" key="1">
    <source>
        <dbReference type="ARBA" id="ARBA00010396"/>
    </source>
</evidence>
<evidence type="ECO:0000313" key="6">
    <source>
        <dbReference type="RefSeq" id="XP_011307454.1"/>
    </source>
</evidence>
<dbReference type="SUPFAM" id="SSF53335">
    <property type="entry name" value="S-adenosyl-L-methionine-dependent methyltransferases"/>
    <property type="match status" value="1"/>
</dbReference>
<keyword evidence="4" id="KW-0949">S-adenosyl-L-methionine</keyword>
<organism evidence="5 6">
    <name type="scientific">Fopius arisanus</name>
    <dbReference type="NCBI Taxonomy" id="64838"/>
    <lineage>
        <taxon>Eukaryota</taxon>
        <taxon>Metazoa</taxon>
        <taxon>Ecdysozoa</taxon>
        <taxon>Arthropoda</taxon>
        <taxon>Hexapoda</taxon>
        <taxon>Insecta</taxon>
        <taxon>Pterygota</taxon>
        <taxon>Neoptera</taxon>
        <taxon>Endopterygota</taxon>
        <taxon>Hymenoptera</taxon>
        <taxon>Apocrita</taxon>
        <taxon>Ichneumonoidea</taxon>
        <taxon>Braconidae</taxon>
        <taxon>Opiinae</taxon>
        <taxon>Fopius</taxon>
    </lineage>
</organism>
<dbReference type="InterPro" id="IPR002903">
    <property type="entry name" value="RsmH"/>
</dbReference>
<dbReference type="PANTHER" id="PTHR11265">
    <property type="entry name" value="S-ADENOSYL-METHYLTRANSFERASE MRAW"/>
    <property type="match status" value="1"/>
</dbReference>
<dbReference type="Gene3D" id="1.10.150.170">
    <property type="entry name" value="Putative methyltransferase TM0872, insert domain"/>
    <property type="match status" value="1"/>
</dbReference>
<dbReference type="Proteomes" id="UP000694866">
    <property type="component" value="Unplaced"/>
</dbReference>
<dbReference type="OrthoDB" id="16290at2759"/>
<keyword evidence="2" id="KW-0489">Methyltransferase</keyword>
<dbReference type="SUPFAM" id="SSF81799">
    <property type="entry name" value="Putative methyltransferase TM0872, insert domain"/>
    <property type="match status" value="1"/>
</dbReference>
<evidence type="ECO:0000313" key="5">
    <source>
        <dbReference type="Proteomes" id="UP000694866"/>
    </source>
</evidence>
<reference evidence="6" key="1">
    <citation type="submission" date="2025-08" db="UniProtKB">
        <authorList>
            <consortium name="RefSeq"/>
        </authorList>
    </citation>
    <scope>IDENTIFICATION</scope>
    <source>
        <strain evidence="6">USDA-PBARC FA_bdor</strain>
        <tissue evidence="6">Whole organism</tissue>
    </source>
</reference>
<gene>
    <name evidence="6" type="primary">LOC105269133</name>
</gene>
<evidence type="ECO:0000256" key="4">
    <source>
        <dbReference type="ARBA" id="ARBA00022691"/>
    </source>
</evidence>